<evidence type="ECO:0008006" key="3">
    <source>
        <dbReference type="Google" id="ProtNLM"/>
    </source>
</evidence>
<dbReference type="Gene3D" id="3.10.450.50">
    <property type="match status" value="1"/>
</dbReference>
<dbReference type="EMBL" id="FQWB01000001">
    <property type="protein sequence ID" value="SHF90105.1"/>
    <property type="molecule type" value="Genomic_DNA"/>
</dbReference>
<protein>
    <recommendedName>
        <fullName evidence="3">DUF3828 domain-containing protein</fullName>
    </recommendedName>
</protein>
<gene>
    <name evidence="1" type="ORF">SAMN05443549_101759</name>
</gene>
<evidence type="ECO:0000313" key="2">
    <source>
        <dbReference type="Proteomes" id="UP000184516"/>
    </source>
</evidence>
<organism evidence="1 2">
    <name type="scientific">Flavobacterium fluvii</name>
    <dbReference type="NCBI Taxonomy" id="468056"/>
    <lineage>
        <taxon>Bacteria</taxon>
        <taxon>Pseudomonadati</taxon>
        <taxon>Bacteroidota</taxon>
        <taxon>Flavobacteriia</taxon>
        <taxon>Flavobacteriales</taxon>
        <taxon>Flavobacteriaceae</taxon>
        <taxon>Flavobacterium</taxon>
    </lineage>
</organism>
<name>A0A1M5FF23_9FLAO</name>
<dbReference type="OrthoDB" id="1148707at2"/>
<reference evidence="2" key="1">
    <citation type="submission" date="2016-11" db="EMBL/GenBank/DDBJ databases">
        <authorList>
            <person name="Varghese N."/>
            <person name="Submissions S."/>
        </authorList>
    </citation>
    <scope>NUCLEOTIDE SEQUENCE [LARGE SCALE GENOMIC DNA]</scope>
    <source>
        <strain evidence="2">DSM 19978</strain>
    </source>
</reference>
<dbReference type="AlphaFoldDB" id="A0A1M5FF23"/>
<dbReference type="RefSeq" id="WP_141226070.1">
    <property type="nucleotide sequence ID" value="NZ_FQWB01000001.1"/>
</dbReference>
<keyword evidence="2" id="KW-1185">Reference proteome</keyword>
<dbReference type="STRING" id="468056.SAMN05443549_101759"/>
<sequence length="147" mass="17340">MKTKIYMVIFMFGILFSNIIYSQEKQKENNSSDKEIVEMLKNFYREYITESDKMPVNDEKVELIKKKYCTSKLLKKMGLIEFDSDPFLDAQDIEPTLLKTIKFSKEKNSNTYKTSYLNTFNNKTVCVKLRIVKVNNTFKIDDIIGLK</sequence>
<evidence type="ECO:0000313" key="1">
    <source>
        <dbReference type="EMBL" id="SHF90105.1"/>
    </source>
</evidence>
<proteinExistence type="predicted"/>
<dbReference type="Proteomes" id="UP000184516">
    <property type="component" value="Unassembled WGS sequence"/>
</dbReference>
<accession>A0A1M5FF23</accession>